<evidence type="ECO:0000256" key="1">
    <source>
        <dbReference type="ARBA" id="ARBA00038054"/>
    </source>
</evidence>
<dbReference type="Gene3D" id="2.30.110.10">
    <property type="entry name" value="Electron Transport, Fmn-binding Protein, Chain A"/>
    <property type="match status" value="1"/>
</dbReference>
<sequence length="109" mass="12593">MPEARWLEQVDFCGVHSGHEVDKTNVFPHRLQQGFVIIDEMPINLLCKVRSKVQVEKRVIYIVEVNEMILKSGVSLQNLESLRTILYGLNNRYYACGEEMGEGYFTAKK</sequence>
<dbReference type="PANTHER" id="PTHR43567">
    <property type="entry name" value="FLAVOREDOXIN-RELATED-RELATED"/>
    <property type="match status" value="1"/>
</dbReference>
<comment type="similarity">
    <text evidence="1">Belongs to the flavoredoxin family.</text>
</comment>
<evidence type="ECO:0000259" key="2">
    <source>
        <dbReference type="Pfam" id="PF01613"/>
    </source>
</evidence>
<dbReference type="InterPro" id="IPR002563">
    <property type="entry name" value="Flavin_Rdtase-like_dom"/>
</dbReference>
<gene>
    <name evidence="3" type="ORF">SDC9_134107</name>
</gene>
<dbReference type="AlphaFoldDB" id="A0A645DCA9"/>
<dbReference type="GO" id="GO:0010181">
    <property type="term" value="F:FMN binding"/>
    <property type="evidence" value="ECO:0007669"/>
    <property type="project" value="InterPro"/>
</dbReference>
<evidence type="ECO:0000313" key="3">
    <source>
        <dbReference type="EMBL" id="MPM87014.1"/>
    </source>
</evidence>
<accession>A0A645DCA9</accession>
<dbReference type="EMBL" id="VSSQ01034930">
    <property type="protein sequence ID" value="MPM87014.1"/>
    <property type="molecule type" value="Genomic_DNA"/>
</dbReference>
<name>A0A645DCA9_9ZZZZ</name>
<dbReference type="InterPro" id="IPR052174">
    <property type="entry name" value="Flavoredoxin"/>
</dbReference>
<reference evidence="3" key="1">
    <citation type="submission" date="2019-08" db="EMBL/GenBank/DDBJ databases">
        <authorList>
            <person name="Kucharzyk K."/>
            <person name="Murdoch R.W."/>
            <person name="Higgins S."/>
            <person name="Loffler F."/>
        </authorList>
    </citation>
    <scope>NUCLEOTIDE SEQUENCE</scope>
</reference>
<dbReference type="PANTHER" id="PTHR43567:SF5">
    <property type="entry name" value="HYPOTHETICAL CYTOSOLIC PROTEIN"/>
    <property type="match status" value="1"/>
</dbReference>
<comment type="caution">
    <text evidence="3">The sequence shown here is derived from an EMBL/GenBank/DDBJ whole genome shotgun (WGS) entry which is preliminary data.</text>
</comment>
<dbReference type="InterPro" id="IPR012349">
    <property type="entry name" value="Split_barrel_FMN-bd"/>
</dbReference>
<protein>
    <recommendedName>
        <fullName evidence="2">Flavin reductase like domain-containing protein</fullName>
    </recommendedName>
</protein>
<proteinExistence type="inferred from homology"/>
<organism evidence="3">
    <name type="scientific">bioreactor metagenome</name>
    <dbReference type="NCBI Taxonomy" id="1076179"/>
    <lineage>
        <taxon>unclassified sequences</taxon>
        <taxon>metagenomes</taxon>
        <taxon>ecological metagenomes</taxon>
    </lineage>
</organism>
<dbReference type="Pfam" id="PF01613">
    <property type="entry name" value="Flavin_Reduct"/>
    <property type="match status" value="1"/>
</dbReference>
<dbReference type="SUPFAM" id="SSF50475">
    <property type="entry name" value="FMN-binding split barrel"/>
    <property type="match status" value="1"/>
</dbReference>
<feature type="domain" description="Flavin reductase like" evidence="2">
    <location>
        <begin position="8"/>
        <end position="75"/>
    </location>
</feature>